<reference evidence="1" key="1">
    <citation type="journal article" date="2020" name="Cell">
        <title>Large-Scale Comparative Analyses of Tick Genomes Elucidate Their Genetic Diversity and Vector Capacities.</title>
        <authorList>
            <consortium name="Tick Genome and Microbiome Consortium (TIGMIC)"/>
            <person name="Jia N."/>
            <person name="Wang J."/>
            <person name="Shi W."/>
            <person name="Du L."/>
            <person name="Sun Y."/>
            <person name="Zhan W."/>
            <person name="Jiang J.F."/>
            <person name="Wang Q."/>
            <person name="Zhang B."/>
            <person name="Ji P."/>
            <person name="Bell-Sakyi L."/>
            <person name="Cui X.M."/>
            <person name="Yuan T.T."/>
            <person name="Jiang B.G."/>
            <person name="Yang W.F."/>
            <person name="Lam T.T."/>
            <person name="Chang Q.C."/>
            <person name="Ding S.J."/>
            <person name="Wang X.J."/>
            <person name="Zhu J.G."/>
            <person name="Ruan X.D."/>
            <person name="Zhao L."/>
            <person name="Wei J.T."/>
            <person name="Ye R.Z."/>
            <person name="Que T.C."/>
            <person name="Du C.H."/>
            <person name="Zhou Y.H."/>
            <person name="Cheng J.X."/>
            <person name="Dai P.F."/>
            <person name="Guo W.B."/>
            <person name="Han X.H."/>
            <person name="Huang E.J."/>
            <person name="Li L.F."/>
            <person name="Wei W."/>
            <person name="Gao Y.C."/>
            <person name="Liu J.Z."/>
            <person name="Shao H.Z."/>
            <person name="Wang X."/>
            <person name="Wang C.C."/>
            <person name="Yang T.C."/>
            <person name="Huo Q.B."/>
            <person name="Li W."/>
            <person name="Chen H.Y."/>
            <person name="Chen S.E."/>
            <person name="Zhou L.G."/>
            <person name="Ni X.B."/>
            <person name="Tian J.H."/>
            <person name="Sheng Y."/>
            <person name="Liu T."/>
            <person name="Pan Y.S."/>
            <person name="Xia L.Y."/>
            <person name="Li J."/>
            <person name="Zhao F."/>
            <person name="Cao W.C."/>
        </authorList>
    </citation>
    <scope>NUCLEOTIDE SEQUENCE</scope>
    <source>
        <strain evidence="1">Rmic-2018</strain>
    </source>
</reference>
<sequence>MGSGQRLERQRGKHTHRTDGAVLAAFGDFDEDTRCLEGSGKSVDDISLHRSAYASVFNVASPSITGIPGNLFPSWPRLRSADRPGNPWDAAYLLELDTWAEIKYRRTAALRGYICSLSKLKRAGLQLSSHPSRRLYVGANKDNATSDPHFGHSSFSDAEQYARYREPPAIDLDRGNVHIVAVMNPWCCPTEQ</sequence>
<reference evidence="1" key="2">
    <citation type="submission" date="2021-09" db="EMBL/GenBank/DDBJ databases">
        <authorList>
            <person name="Jia N."/>
            <person name="Wang J."/>
            <person name="Shi W."/>
            <person name="Du L."/>
            <person name="Sun Y."/>
            <person name="Zhan W."/>
            <person name="Jiang J."/>
            <person name="Wang Q."/>
            <person name="Zhang B."/>
            <person name="Ji P."/>
            <person name="Sakyi L.B."/>
            <person name="Cui X."/>
            <person name="Yuan T."/>
            <person name="Jiang B."/>
            <person name="Yang W."/>
            <person name="Lam T.T.-Y."/>
            <person name="Chang Q."/>
            <person name="Ding S."/>
            <person name="Wang X."/>
            <person name="Zhu J."/>
            <person name="Ruan X."/>
            <person name="Zhao L."/>
            <person name="Wei J."/>
            <person name="Que T."/>
            <person name="Du C."/>
            <person name="Cheng J."/>
            <person name="Dai P."/>
            <person name="Han X."/>
            <person name="Huang E."/>
            <person name="Gao Y."/>
            <person name="Liu J."/>
            <person name="Shao H."/>
            <person name="Ye R."/>
            <person name="Li L."/>
            <person name="Wei W."/>
            <person name="Wang X."/>
            <person name="Wang C."/>
            <person name="Huo Q."/>
            <person name="Li W."/>
            <person name="Guo W."/>
            <person name="Chen H."/>
            <person name="Chen S."/>
            <person name="Zhou L."/>
            <person name="Zhou L."/>
            <person name="Ni X."/>
            <person name="Tian J."/>
            <person name="Zhou Y."/>
            <person name="Sheng Y."/>
            <person name="Liu T."/>
            <person name="Pan Y."/>
            <person name="Xia L."/>
            <person name="Li J."/>
            <person name="Zhao F."/>
            <person name="Cao W."/>
        </authorList>
    </citation>
    <scope>NUCLEOTIDE SEQUENCE</scope>
    <source>
        <strain evidence="1">Rmic-2018</strain>
        <tissue evidence="1">Larvae</tissue>
    </source>
</reference>
<protein>
    <submittedName>
        <fullName evidence="1">Uncharacterized protein</fullName>
    </submittedName>
</protein>
<proteinExistence type="predicted"/>
<name>A0A9J6D5J8_RHIMP</name>
<organism evidence="1 2">
    <name type="scientific">Rhipicephalus microplus</name>
    <name type="common">Cattle tick</name>
    <name type="synonym">Boophilus microplus</name>
    <dbReference type="NCBI Taxonomy" id="6941"/>
    <lineage>
        <taxon>Eukaryota</taxon>
        <taxon>Metazoa</taxon>
        <taxon>Ecdysozoa</taxon>
        <taxon>Arthropoda</taxon>
        <taxon>Chelicerata</taxon>
        <taxon>Arachnida</taxon>
        <taxon>Acari</taxon>
        <taxon>Parasitiformes</taxon>
        <taxon>Ixodida</taxon>
        <taxon>Ixodoidea</taxon>
        <taxon>Ixodidae</taxon>
        <taxon>Rhipicephalinae</taxon>
        <taxon>Rhipicephalus</taxon>
        <taxon>Boophilus</taxon>
    </lineage>
</organism>
<dbReference type="AlphaFoldDB" id="A0A9J6D5J8"/>
<gene>
    <name evidence="1" type="ORF">HPB51_017974</name>
</gene>
<evidence type="ECO:0000313" key="1">
    <source>
        <dbReference type="EMBL" id="KAH8009454.1"/>
    </source>
</evidence>
<keyword evidence="2" id="KW-1185">Reference proteome</keyword>
<evidence type="ECO:0000313" key="2">
    <source>
        <dbReference type="Proteomes" id="UP000821866"/>
    </source>
</evidence>
<dbReference type="EMBL" id="JABSTU010000011">
    <property type="protein sequence ID" value="KAH8009454.1"/>
    <property type="molecule type" value="Genomic_DNA"/>
</dbReference>
<comment type="caution">
    <text evidence="1">The sequence shown here is derived from an EMBL/GenBank/DDBJ whole genome shotgun (WGS) entry which is preliminary data.</text>
</comment>
<accession>A0A9J6D5J8</accession>
<dbReference type="Proteomes" id="UP000821866">
    <property type="component" value="Chromosome 9"/>
</dbReference>